<proteinExistence type="predicted"/>
<dbReference type="InterPro" id="IPR008840">
    <property type="entry name" value="Sipho_Gp157"/>
</dbReference>
<sequence>MKQDKTINTDRVDTKPKDITERSLRELSLEAALLWNQIEDASESGAENVENLVKQLWQVQEATESKIDNIAWIVDYLKIEIDAAKKRLDAVIELHERFIARKEAQLAGIKQGLLWLHAQGLIPKRNIGKEREIEIRDNNPKVIPKVAADDSQLPDEFRVQELKSRLDLQAILDAHKSGRDISSFAEIQIGKQVRFKFQSSRTKIKHFQS</sequence>
<dbReference type="RefSeq" id="WP_127022073.1">
    <property type="nucleotide sequence ID" value="NZ_JAVKZF010000005.1"/>
</dbReference>
<evidence type="ECO:0000313" key="2">
    <source>
        <dbReference type="Proteomes" id="UP000282574"/>
    </source>
</evidence>
<dbReference type="Pfam" id="PF05565">
    <property type="entry name" value="Sipho_Gp157"/>
    <property type="match status" value="1"/>
</dbReference>
<evidence type="ECO:0000313" key="1">
    <source>
        <dbReference type="EMBL" id="RUT14550.1"/>
    </source>
</evidence>
<dbReference type="Proteomes" id="UP000282574">
    <property type="component" value="Unassembled WGS sequence"/>
</dbReference>
<reference evidence="1 2" key="1">
    <citation type="journal article" date="2019" name="Genome Biol. Evol.">
        <title>Day and night: Metabolic profiles and evolutionary relationships of six axenic non-marine cyanobacteria.</title>
        <authorList>
            <person name="Will S.E."/>
            <person name="Henke P."/>
            <person name="Boedeker C."/>
            <person name="Huang S."/>
            <person name="Brinkmann H."/>
            <person name="Rohde M."/>
            <person name="Jarek M."/>
            <person name="Friedl T."/>
            <person name="Seufert S."/>
            <person name="Schumacher M."/>
            <person name="Overmann J."/>
            <person name="Neumann-Schaal M."/>
            <person name="Petersen J."/>
        </authorList>
    </citation>
    <scope>NUCLEOTIDE SEQUENCE [LARGE SCALE GENOMIC DNA]</scope>
    <source>
        <strain evidence="1 2">SAG 39.79</strain>
    </source>
</reference>
<dbReference type="EMBL" id="RSCK01000001">
    <property type="protein sequence ID" value="RUT14550.1"/>
    <property type="molecule type" value="Genomic_DNA"/>
</dbReference>
<dbReference type="AlphaFoldDB" id="A0AB37UT81"/>
<protein>
    <submittedName>
        <fullName evidence="1">Uncharacterized protein</fullName>
    </submittedName>
</protein>
<accession>A0AB37UT81</accession>
<name>A0AB37UT81_9CYAN</name>
<comment type="caution">
    <text evidence="1">The sequence shown here is derived from an EMBL/GenBank/DDBJ whole genome shotgun (WGS) entry which is preliminary data.</text>
</comment>
<keyword evidence="2" id="KW-1185">Reference proteome</keyword>
<organism evidence="1 2">
    <name type="scientific">Chroococcidiopsis cubana SAG 39.79</name>
    <dbReference type="NCBI Taxonomy" id="388085"/>
    <lineage>
        <taxon>Bacteria</taxon>
        <taxon>Bacillati</taxon>
        <taxon>Cyanobacteriota</taxon>
        <taxon>Cyanophyceae</taxon>
        <taxon>Chroococcidiopsidales</taxon>
        <taxon>Chroococcidiopsidaceae</taxon>
        <taxon>Chroococcidiopsis</taxon>
    </lineage>
</organism>
<gene>
    <name evidence="1" type="ORF">DSM107010_00960</name>
</gene>